<dbReference type="EMBL" id="CP049056">
    <property type="protein sequence ID" value="QIE55637.1"/>
    <property type="molecule type" value="Genomic_DNA"/>
</dbReference>
<keyword evidence="1" id="KW-0175">Coiled coil</keyword>
<proteinExistence type="predicted"/>
<name>A0A7L5BYP2_9RHOB</name>
<dbReference type="Proteomes" id="UP000503336">
    <property type="component" value="Chromosome"/>
</dbReference>
<evidence type="ECO:0000313" key="4">
    <source>
        <dbReference type="Proteomes" id="UP000503336"/>
    </source>
</evidence>
<feature type="coiled-coil region" evidence="1">
    <location>
        <begin position="349"/>
        <end position="412"/>
    </location>
</feature>
<feature type="region of interest" description="Disordered" evidence="2">
    <location>
        <begin position="305"/>
        <end position="342"/>
    </location>
</feature>
<reference evidence="3 4" key="1">
    <citation type="submission" date="2020-02" db="EMBL/GenBank/DDBJ databases">
        <title>complete genome sequence of Rhodobacteraceae bacterium.</title>
        <authorList>
            <person name="Park J."/>
            <person name="Kim Y.-S."/>
            <person name="Kim K.-H."/>
        </authorList>
    </citation>
    <scope>NUCLEOTIDE SEQUENCE [LARGE SCALE GENOMIC DNA]</scope>
    <source>
        <strain evidence="3 4">RR4-56</strain>
    </source>
</reference>
<gene>
    <name evidence="3" type="ORF">G5B40_09340</name>
</gene>
<organism evidence="3 4">
    <name type="scientific">Pikeienuella piscinae</name>
    <dbReference type="NCBI Taxonomy" id="2748098"/>
    <lineage>
        <taxon>Bacteria</taxon>
        <taxon>Pseudomonadati</taxon>
        <taxon>Pseudomonadota</taxon>
        <taxon>Alphaproteobacteria</taxon>
        <taxon>Rhodobacterales</taxon>
        <taxon>Paracoccaceae</taxon>
        <taxon>Pikeienuella</taxon>
    </lineage>
</organism>
<dbReference type="KEGG" id="hdh:G5B40_09340"/>
<dbReference type="RefSeq" id="WP_165097827.1">
    <property type="nucleotide sequence ID" value="NZ_CP049056.1"/>
</dbReference>
<evidence type="ECO:0000256" key="2">
    <source>
        <dbReference type="SAM" id="MobiDB-lite"/>
    </source>
</evidence>
<dbReference type="AlphaFoldDB" id="A0A7L5BYP2"/>
<accession>A0A7L5BYP2</accession>
<sequence length="518" mass="57428">MLEQLGLSPPDDPVPTDEANLRGAGESIAIGDCMRALARAPGVLQGLRLSEWRDDLAAREAVDRAVEYMVRRRNAAEGRGFVARLPLGSVFLPLWIEAAERIGLDLRFVWTTRDAASVLRSLTRVCDCSPEIAQEIHALRSFYILRDAPAETLVLPYEGWARAPDAQVEALALLAGAADPGRREAAIPAHSGVLDHGAAEMADDPPAALRRLDDAIRGKRGQLGEILALDGADYARLMVGLADLIRDLHPEGRPFHARDAMEARLTLISRLAAESEKETPEMKDELEILAQRIRDVNHENRELTRRLNNSGENGSVRAASPGLAAPEPDQGAEGSGALRERTCAEEKGLAEVKAAYAELTRERDSLEEKVRARWTHEIMGFQRKEARYLKSVDRLRDRLDQARTQAAKMRVRLALRELEVKRLAGLRGVAALLGVGRSEERRRVATVAASEHFDADWYLKTYPDVRNAKMSPARHFVLHGVYEGRSPGPDLDTLEYYLNHPRALKAGINPVLHKMKRS</sequence>
<protein>
    <submittedName>
        <fullName evidence="3">Uncharacterized protein</fullName>
    </submittedName>
</protein>
<keyword evidence="4" id="KW-1185">Reference proteome</keyword>
<evidence type="ECO:0000256" key="1">
    <source>
        <dbReference type="SAM" id="Coils"/>
    </source>
</evidence>
<evidence type="ECO:0000313" key="3">
    <source>
        <dbReference type="EMBL" id="QIE55637.1"/>
    </source>
</evidence>